<comment type="caution">
    <text evidence="1">The sequence shown here is derived from an EMBL/GenBank/DDBJ whole genome shotgun (WGS) entry which is preliminary data.</text>
</comment>
<accession>X1VJB6</accession>
<proteinExistence type="predicted"/>
<name>X1VJB6_9ZZZZ</name>
<feature type="non-terminal residue" evidence="1">
    <location>
        <position position="1"/>
    </location>
</feature>
<gene>
    <name evidence="1" type="ORF">S12H4_63511</name>
</gene>
<evidence type="ECO:0000313" key="1">
    <source>
        <dbReference type="EMBL" id="GAJ18937.1"/>
    </source>
</evidence>
<reference evidence="1" key="1">
    <citation type="journal article" date="2014" name="Front. Microbiol.">
        <title>High frequency of phylogenetically diverse reductive dehalogenase-homologous genes in deep subseafloor sedimentary metagenomes.</title>
        <authorList>
            <person name="Kawai M."/>
            <person name="Futagami T."/>
            <person name="Toyoda A."/>
            <person name="Takaki Y."/>
            <person name="Nishi S."/>
            <person name="Hori S."/>
            <person name="Arai W."/>
            <person name="Tsubouchi T."/>
            <person name="Morono Y."/>
            <person name="Uchiyama I."/>
            <person name="Ito T."/>
            <person name="Fujiyama A."/>
            <person name="Inagaki F."/>
            <person name="Takami H."/>
        </authorList>
    </citation>
    <scope>NUCLEOTIDE SEQUENCE</scope>
    <source>
        <strain evidence="1">Expedition CK06-06</strain>
    </source>
</reference>
<dbReference type="AlphaFoldDB" id="X1VJB6"/>
<protein>
    <submittedName>
        <fullName evidence="1">Uncharacterized protein</fullName>
    </submittedName>
</protein>
<sequence length="31" mass="3453">VTGKAKYDAAGWALKATLINKRRTADYQKDV</sequence>
<dbReference type="EMBL" id="BARW01043283">
    <property type="protein sequence ID" value="GAJ18937.1"/>
    <property type="molecule type" value="Genomic_DNA"/>
</dbReference>
<organism evidence="1">
    <name type="scientific">marine sediment metagenome</name>
    <dbReference type="NCBI Taxonomy" id="412755"/>
    <lineage>
        <taxon>unclassified sequences</taxon>
        <taxon>metagenomes</taxon>
        <taxon>ecological metagenomes</taxon>
    </lineage>
</organism>